<evidence type="ECO:0000313" key="4">
    <source>
        <dbReference type="EMBL" id="KKA23347.1"/>
    </source>
</evidence>
<dbReference type="OrthoDB" id="4772757at2759"/>
<dbReference type="SUPFAM" id="SSF48403">
    <property type="entry name" value="Ankyrin repeat"/>
    <property type="match status" value="1"/>
</dbReference>
<feature type="repeat" description="ANK" evidence="3">
    <location>
        <begin position="346"/>
        <end position="378"/>
    </location>
</feature>
<dbReference type="PROSITE" id="PS50088">
    <property type="entry name" value="ANK_REPEAT"/>
    <property type="match status" value="3"/>
</dbReference>
<name>A0A0F4YYH2_RASE3</name>
<evidence type="ECO:0000313" key="5">
    <source>
        <dbReference type="Proteomes" id="UP000053958"/>
    </source>
</evidence>
<dbReference type="SMART" id="SM00248">
    <property type="entry name" value="ANK"/>
    <property type="match status" value="7"/>
</dbReference>
<keyword evidence="5" id="KW-1185">Reference proteome</keyword>
<evidence type="ECO:0000256" key="1">
    <source>
        <dbReference type="ARBA" id="ARBA00022737"/>
    </source>
</evidence>
<dbReference type="AlphaFoldDB" id="A0A0F4YYH2"/>
<dbReference type="Pfam" id="PF12796">
    <property type="entry name" value="Ank_2"/>
    <property type="match status" value="2"/>
</dbReference>
<keyword evidence="1" id="KW-0677">Repeat</keyword>
<dbReference type="InterPro" id="IPR036770">
    <property type="entry name" value="Ankyrin_rpt-contain_sf"/>
</dbReference>
<accession>A0A0F4YYH2</accession>
<proteinExistence type="predicted"/>
<keyword evidence="2 3" id="KW-0040">ANK repeat</keyword>
<dbReference type="InterPro" id="IPR002110">
    <property type="entry name" value="Ankyrin_rpt"/>
</dbReference>
<organism evidence="4 5">
    <name type="scientific">Rasamsonia emersonii (strain ATCC 16479 / CBS 393.64 / IMI 116815)</name>
    <dbReference type="NCBI Taxonomy" id="1408163"/>
    <lineage>
        <taxon>Eukaryota</taxon>
        <taxon>Fungi</taxon>
        <taxon>Dikarya</taxon>
        <taxon>Ascomycota</taxon>
        <taxon>Pezizomycotina</taxon>
        <taxon>Eurotiomycetes</taxon>
        <taxon>Eurotiomycetidae</taxon>
        <taxon>Eurotiales</taxon>
        <taxon>Trichocomaceae</taxon>
        <taxon>Rasamsonia</taxon>
    </lineage>
</organism>
<dbReference type="STRING" id="1408163.A0A0F4YYH2"/>
<sequence length="474" mass="51834">MELLDLPLEVFRAILEETVIVLGADRAPRLRLVNKFFDGEVIRVVCITGILDSSHLTYGPWLAYHLQSRVLAPRAQDNNNYLLCTLRRVVDELIAKYQGDEHERKREISLALSRAAAEYLGYRVPNALRGCETRSGVRLPKRSSVAYVSFLRSYEFEQSILLGKGQTSDAPEHLLSPAAYVGDVSLVEGLLAQGVDVNAGSNVFGKPLFAAASAGHLDIVRLLLARGADADDGAYPRTEDDERRLLESGDSQESTELHITCTRRLATALDAAAIGGYEEVVRLLLQPEFGISRSTYSYRAAIIKAARGGNANVMRLLIEAGEFSAIPEEWLWECVPVDVEDVSVDSLATPLVRAAANGHYEVVRLLLQRGAAVNGTPHCSSTPIMEAAAGGYLRTVELLLDHGAVVHHWGSHPLEGAANHGQAHVVQFLLERGAHLKTRHGGALALEYALENEYYSVSGMLMDYGIAPDYWLLG</sequence>
<dbReference type="GeneID" id="25314952"/>
<dbReference type="GO" id="GO:0045944">
    <property type="term" value="P:positive regulation of transcription by RNA polymerase II"/>
    <property type="evidence" value="ECO:0007669"/>
    <property type="project" value="TreeGrafter"/>
</dbReference>
<dbReference type="GO" id="GO:0000976">
    <property type="term" value="F:transcription cis-regulatory region binding"/>
    <property type="evidence" value="ECO:0007669"/>
    <property type="project" value="TreeGrafter"/>
</dbReference>
<dbReference type="RefSeq" id="XP_013329959.1">
    <property type="nucleotide sequence ID" value="XM_013474505.1"/>
</dbReference>
<comment type="caution">
    <text evidence="4">The sequence shown here is derived from an EMBL/GenBank/DDBJ whole genome shotgun (WGS) entry which is preliminary data.</text>
</comment>
<feature type="repeat" description="ANK" evidence="3">
    <location>
        <begin position="207"/>
        <end position="231"/>
    </location>
</feature>
<dbReference type="Gene3D" id="1.25.40.20">
    <property type="entry name" value="Ankyrin repeat-containing domain"/>
    <property type="match status" value="2"/>
</dbReference>
<dbReference type="Proteomes" id="UP000053958">
    <property type="component" value="Unassembled WGS sequence"/>
</dbReference>
<dbReference type="PANTHER" id="PTHR24193">
    <property type="entry name" value="ANKYRIN REPEAT PROTEIN"/>
    <property type="match status" value="1"/>
</dbReference>
<dbReference type="EMBL" id="LASV01000103">
    <property type="protein sequence ID" value="KKA23347.1"/>
    <property type="molecule type" value="Genomic_DNA"/>
</dbReference>
<protein>
    <submittedName>
        <fullName evidence="4">Ankyrin repeat containing protein</fullName>
    </submittedName>
</protein>
<gene>
    <name evidence="4" type="ORF">T310_2601</name>
</gene>
<evidence type="ECO:0000256" key="3">
    <source>
        <dbReference type="PROSITE-ProRule" id="PRU00023"/>
    </source>
</evidence>
<reference evidence="4 5" key="1">
    <citation type="submission" date="2015-04" db="EMBL/GenBank/DDBJ databases">
        <authorList>
            <person name="Heijne W.H."/>
            <person name="Fedorova N.D."/>
            <person name="Nierman W.C."/>
            <person name="Vollebregt A.W."/>
            <person name="Zhao Z."/>
            <person name="Wu L."/>
            <person name="Kumar M."/>
            <person name="Stam H."/>
            <person name="van den Berg M.A."/>
            <person name="Pel H.J."/>
        </authorList>
    </citation>
    <scope>NUCLEOTIDE SEQUENCE [LARGE SCALE GENOMIC DNA]</scope>
    <source>
        <strain evidence="4 5">CBS 393.64</strain>
    </source>
</reference>
<dbReference type="PROSITE" id="PS50297">
    <property type="entry name" value="ANK_REP_REGION"/>
    <property type="match status" value="3"/>
</dbReference>
<dbReference type="PANTHER" id="PTHR24193:SF121">
    <property type="entry name" value="ADA2A-CONTAINING COMPLEX COMPONENT 3, ISOFORM D"/>
    <property type="match status" value="1"/>
</dbReference>
<dbReference type="GO" id="GO:0005634">
    <property type="term" value="C:nucleus"/>
    <property type="evidence" value="ECO:0007669"/>
    <property type="project" value="TreeGrafter"/>
</dbReference>
<evidence type="ECO:0000256" key="2">
    <source>
        <dbReference type="ARBA" id="ARBA00023043"/>
    </source>
</evidence>
<dbReference type="InterPro" id="IPR050663">
    <property type="entry name" value="Ankyrin-SOCS_Box"/>
</dbReference>
<feature type="repeat" description="ANK" evidence="3">
    <location>
        <begin position="409"/>
        <end position="441"/>
    </location>
</feature>